<comment type="caution">
    <text evidence="1">The sequence shown here is derived from an EMBL/GenBank/DDBJ whole genome shotgun (WGS) entry which is preliminary data.</text>
</comment>
<gene>
    <name evidence="1" type="ORF">QVD17_11395</name>
</gene>
<dbReference type="AlphaFoldDB" id="A0AAD8KXV4"/>
<reference evidence="1" key="1">
    <citation type="journal article" date="2023" name="bioRxiv">
        <title>Improved chromosome-level genome assembly for marigold (Tagetes erecta).</title>
        <authorList>
            <person name="Jiang F."/>
            <person name="Yuan L."/>
            <person name="Wang S."/>
            <person name="Wang H."/>
            <person name="Xu D."/>
            <person name="Wang A."/>
            <person name="Fan W."/>
        </authorList>
    </citation>
    <scope>NUCLEOTIDE SEQUENCE</scope>
    <source>
        <strain evidence="1">WSJ</strain>
        <tissue evidence="1">Leaf</tissue>
    </source>
</reference>
<dbReference type="PANTHER" id="PTHR31170:SF25">
    <property type="entry name" value="BNAA09G04570D PROTEIN"/>
    <property type="match status" value="1"/>
</dbReference>
<evidence type="ECO:0000313" key="2">
    <source>
        <dbReference type="Proteomes" id="UP001229421"/>
    </source>
</evidence>
<accession>A0AAD8KXV4</accession>
<dbReference type="InterPro" id="IPR004158">
    <property type="entry name" value="DUF247_pln"/>
</dbReference>
<proteinExistence type="predicted"/>
<keyword evidence="2" id="KW-1185">Reference proteome</keyword>
<sequence length="428" mass="49801">MDHQIVEYGNGNKKKHMFQVNQQNQEHKDQDQNDAYVHVLEFRLKFKTQRLQRSQECPCIFKFIGNIGGNYQHPRVVSIGPYHRGKDSLINFDDNKWYFLRKLVLRVSAESSKDLGFLMKEMRELEARTRGCYVSYGDVGTICSYDFVEMMLLDGCFVIELLRFLGKSEDRINKNDDPVFMRPSMVPLMVADLLNLENQLPFFVLESLFEVTRTLEQKEILLPLVMRTIRLVFPVPTKDSFLAHPPKHLLDLVYKSLEPKAYTTRIDNEKQSAHTSNETIQCVTRLRTSGIKFKPRKSVGFLDIEFKNGVLEIPVVNINELNINLITNCLAWEQSSKDVLTYFTDYLYFMNCLIDGPKDVALLRDEGIIMRHSRDDASVVSFFKDLGKNIQVFKFGCSYLSREMREIEAYYSSNWATIMRTLSTHNSP</sequence>
<protein>
    <submittedName>
        <fullName evidence="1">Uncharacterized protein</fullName>
    </submittedName>
</protein>
<dbReference type="Proteomes" id="UP001229421">
    <property type="component" value="Unassembled WGS sequence"/>
</dbReference>
<dbReference type="EMBL" id="JAUHHV010000003">
    <property type="protein sequence ID" value="KAK1429191.1"/>
    <property type="molecule type" value="Genomic_DNA"/>
</dbReference>
<dbReference type="PANTHER" id="PTHR31170">
    <property type="entry name" value="BNAC04G53230D PROTEIN"/>
    <property type="match status" value="1"/>
</dbReference>
<dbReference type="Pfam" id="PF03140">
    <property type="entry name" value="DUF247"/>
    <property type="match status" value="1"/>
</dbReference>
<organism evidence="1 2">
    <name type="scientific">Tagetes erecta</name>
    <name type="common">African marigold</name>
    <dbReference type="NCBI Taxonomy" id="13708"/>
    <lineage>
        <taxon>Eukaryota</taxon>
        <taxon>Viridiplantae</taxon>
        <taxon>Streptophyta</taxon>
        <taxon>Embryophyta</taxon>
        <taxon>Tracheophyta</taxon>
        <taxon>Spermatophyta</taxon>
        <taxon>Magnoliopsida</taxon>
        <taxon>eudicotyledons</taxon>
        <taxon>Gunneridae</taxon>
        <taxon>Pentapetalae</taxon>
        <taxon>asterids</taxon>
        <taxon>campanulids</taxon>
        <taxon>Asterales</taxon>
        <taxon>Asteraceae</taxon>
        <taxon>Asteroideae</taxon>
        <taxon>Heliantheae alliance</taxon>
        <taxon>Tageteae</taxon>
        <taxon>Tagetes</taxon>
    </lineage>
</organism>
<name>A0AAD8KXV4_TARER</name>
<evidence type="ECO:0000313" key="1">
    <source>
        <dbReference type="EMBL" id="KAK1429191.1"/>
    </source>
</evidence>